<dbReference type="SUPFAM" id="SSF48403">
    <property type="entry name" value="Ankyrin repeat"/>
    <property type="match status" value="2"/>
</dbReference>
<evidence type="ECO:0000259" key="3">
    <source>
        <dbReference type="Pfam" id="PF24883"/>
    </source>
</evidence>
<dbReference type="SMART" id="SM00248">
    <property type="entry name" value="ANK"/>
    <property type="match status" value="8"/>
</dbReference>
<dbReference type="Pfam" id="PF12796">
    <property type="entry name" value="Ank_2"/>
    <property type="match status" value="2"/>
</dbReference>
<dbReference type="Gene3D" id="1.25.40.20">
    <property type="entry name" value="Ankyrin repeat-containing domain"/>
    <property type="match status" value="2"/>
</dbReference>
<dbReference type="InterPro" id="IPR002110">
    <property type="entry name" value="Ankyrin_rpt"/>
</dbReference>
<dbReference type="EMBL" id="JOWA01000077">
    <property type="protein sequence ID" value="KEZ45625.1"/>
    <property type="molecule type" value="Genomic_DNA"/>
</dbReference>
<proteinExistence type="predicted"/>
<sequence>MSRSEVVGIGPLKPESVSSTGLTVLFEPVAPKLDVVFVHGFTGHPEKTWSTSGSVPATALASSSVEGERPSKFRKVFTSASDSGIAKGGTAKGTVYWPRDLLPGVLPQARALTYGYDTHIRHVVGSPVSTSTLYAHAGDFLAALESNRRKDPSRPLVFVAHSLGGLIVKEALRQSRGYKSQPHLRSVFDSTSGLVFFGTPHEGADPLGLVHHVVALLTKGVGFRVNDKIVEALSPSAEYQLQLRDEFNRMIDERGWIIHSFQEQYALPGLFGKKVQYLPPPPPLSPNRSAEVVEHIGSNHRNMCRFSGPADKEFKKVASALQRIAAASSGGNSRGNRITRQTRRTTLVASSTAEEAASEAASEEHLEKLVASLKFSQIHNRYSTIDHAHAKTCQWLLNMREYVDWDNAKIGNDSNFLWIKGKPGTGKSTLMKFALSVAKQSRKDALIIHFFFNARGAELERSTLGLYRSILFQLFQEAPDLRSVLKETHGRDPGEALEWHIATLKQLFSAAVKKLGGRPLVCYIDALDECDEDEVRDMVSYFLDVVDETASFGVHLRTCLSSRHYPHITINRGLTFDLESQEDHDDDIANYIASKLYIGDGDYASEVRQQIQDKASGIFLWVVLVVKILNKEYDRGNMTALRKRLREIPSGLYGLFEDILTRDCDNLEQLWMCIQWVAFSNRPLTREELYFAIVAGTDESSLEPWDRKEISVPDMGRYILSCSKGLTEVIQKTHTIQFIHESVRDFLLKENGLGKLWPQFEENFPGNSQNKLKQCCEAQLRAVPGIDGETSQPVLRDGSSRLAKAYPFLKYAVHNVFHHADRAQELGVSQTNFLTSFDRRRWIILSNTLEQYPVRHHTLTANLLYLLAEEDAPHLLKIHPDFASHYDISSDERYQFPLYAALACGRSRVARVLLSQMIPEHCECGITTPSLDTYTAQYKRADFQPESNDTKDEYALRCIGFHTDLVFLHALVHHGNSCDRFRPMILRNVWKNFTAARDPRVFLILLLHRCPIEDRRALNNYILDYATQRDVVDLFKMILLPSADTALRASNTYAFSECDILRRYLTLSAGWDWEVPLTAAAAAGNITIAEMLLQSGGVDPNGDPEKAYGRRPLCEAVKQGQVCMVEMLLTCRGIDPDATDSEGCTALQRAILLGRETPDVLKMVKLLLDSGCTPDKTSTLNQPTPLYRAVSWRMLNIVRLLLDSGRADPLCPSRIGGVGETPWNLALKINRADVVAAFLDSSLLGAGGALGKQWKSPLHVVLLYHSPSSNNLETIKLLVNSNKVDPNQVFDGKTPLQYAISFGQWSAVRPLLESGRVDPFLEVGSGKAPLCGLAEEGKLDLVQLVLETYPNHPRLKHCALKAAQLAREMSRKIRLEGHAGTASVCDTIRRILESHVASMGG</sequence>
<keyword evidence="2" id="KW-0040">ANK repeat</keyword>
<organism evidence="4 5">
    <name type="scientific">Pseudallescheria apiosperma</name>
    <name type="common">Scedosporium apiospermum</name>
    <dbReference type="NCBI Taxonomy" id="563466"/>
    <lineage>
        <taxon>Eukaryota</taxon>
        <taxon>Fungi</taxon>
        <taxon>Dikarya</taxon>
        <taxon>Ascomycota</taxon>
        <taxon>Pezizomycotina</taxon>
        <taxon>Sordariomycetes</taxon>
        <taxon>Hypocreomycetidae</taxon>
        <taxon>Microascales</taxon>
        <taxon>Microascaceae</taxon>
        <taxon>Scedosporium</taxon>
    </lineage>
</organism>
<dbReference type="SUPFAM" id="SSF52540">
    <property type="entry name" value="P-loop containing nucleoside triphosphate hydrolases"/>
    <property type="match status" value="1"/>
</dbReference>
<dbReference type="InterPro" id="IPR029058">
    <property type="entry name" value="AB_hydrolase_fold"/>
</dbReference>
<dbReference type="PROSITE" id="PS50297">
    <property type="entry name" value="ANK_REP_REGION"/>
    <property type="match status" value="1"/>
</dbReference>
<dbReference type="SUPFAM" id="SSF53474">
    <property type="entry name" value="alpha/beta-Hydrolases"/>
    <property type="match status" value="1"/>
</dbReference>
<protein>
    <recommendedName>
        <fullName evidence="3">Nephrocystin 3-like N-terminal domain-containing protein</fullName>
    </recommendedName>
</protein>
<feature type="repeat" description="ANK" evidence="2">
    <location>
        <begin position="1291"/>
        <end position="1315"/>
    </location>
</feature>
<dbReference type="KEGG" id="sapo:SAPIO_CDS1981"/>
<dbReference type="Gene3D" id="3.40.50.300">
    <property type="entry name" value="P-loop containing nucleotide triphosphate hydrolases"/>
    <property type="match status" value="1"/>
</dbReference>
<feature type="domain" description="Nephrocystin 3-like N-terminal" evidence="3">
    <location>
        <begin position="392"/>
        <end position="563"/>
    </location>
</feature>
<evidence type="ECO:0000256" key="2">
    <source>
        <dbReference type="PROSITE-ProRule" id="PRU00023"/>
    </source>
</evidence>
<dbReference type="RefSeq" id="XP_016645424.1">
    <property type="nucleotide sequence ID" value="XM_016785127.1"/>
</dbReference>
<dbReference type="PROSITE" id="PS50088">
    <property type="entry name" value="ANK_REPEAT"/>
    <property type="match status" value="1"/>
</dbReference>
<dbReference type="Pfam" id="PF24883">
    <property type="entry name" value="NPHP3_N"/>
    <property type="match status" value="1"/>
</dbReference>
<dbReference type="VEuPathDB" id="FungiDB:SAPIO_CDS1981"/>
<dbReference type="InterPro" id="IPR027417">
    <property type="entry name" value="P-loop_NTPase"/>
</dbReference>
<dbReference type="PANTHER" id="PTHR10039:SF5">
    <property type="entry name" value="NACHT DOMAIN-CONTAINING PROTEIN"/>
    <property type="match status" value="1"/>
</dbReference>
<keyword evidence="1" id="KW-0677">Repeat</keyword>
<dbReference type="OMA" id="INDRSHE"/>
<dbReference type="InterPro" id="IPR056884">
    <property type="entry name" value="NPHP3-like_N"/>
</dbReference>
<accession>A0A084GE63</accession>
<dbReference type="Proteomes" id="UP000028545">
    <property type="component" value="Unassembled WGS sequence"/>
</dbReference>
<reference evidence="4 5" key="1">
    <citation type="journal article" date="2014" name="Genome Announc.">
        <title>Draft genome sequence of the pathogenic fungus Scedosporium apiospermum.</title>
        <authorList>
            <person name="Vandeputte P."/>
            <person name="Ghamrawi S."/>
            <person name="Rechenmann M."/>
            <person name="Iltis A."/>
            <person name="Giraud S."/>
            <person name="Fleury M."/>
            <person name="Thornton C."/>
            <person name="Delhaes L."/>
            <person name="Meyer W."/>
            <person name="Papon N."/>
            <person name="Bouchara J.P."/>
        </authorList>
    </citation>
    <scope>NUCLEOTIDE SEQUENCE [LARGE SCALE GENOMIC DNA]</scope>
    <source>
        <strain evidence="4 5">IHEM 14462</strain>
    </source>
</reference>
<evidence type="ECO:0000313" key="4">
    <source>
        <dbReference type="EMBL" id="KEZ45625.1"/>
    </source>
</evidence>
<evidence type="ECO:0000313" key="5">
    <source>
        <dbReference type="Proteomes" id="UP000028545"/>
    </source>
</evidence>
<dbReference type="InterPro" id="IPR036770">
    <property type="entry name" value="Ankyrin_rpt-contain_sf"/>
</dbReference>
<name>A0A084GE63_PSEDA</name>
<keyword evidence="5" id="KW-1185">Reference proteome</keyword>
<dbReference type="Gene3D" id="3.40.50.1820">
    <property type="entry name" value="alpha/beta hydrolase"/>
    <property type="match status" value="1"/>
</dbReference>
<dbReference type="GeneID" id="27721053"/>
<dbReference type="OrthoDB" id="194358at2759"/>
<evidence type="ECO:0000256" key="1">
    <source>
        <dbReference type="ARBA" id="ARBA00022737"/>
    </source>
</evidence>
<dbReference type="HOGENOM" id="CLU_000288_34_1_1"/>
<gene>
    <name evidence="4" type="ORF">SAPIO_CDS1981</name>
</gene>
<dbReference type="PANTHER" id="PTHR10039">
    <property type="entry name" value="AMELOGENIN"/>
    <property type="match status" value="1"/>
</dbReference>
<comment type="caution">
    <text evidence="4">The sequence shown here is derived from an EMBL/GenBank/DDBJ whole genome shotgun (WGS) entry which is preliminary data.</text>
</comment>